<evidence type="ECO:0000313" key="2">
    <source>
        <dbReference type="EMBL" id="OCS92654.1"/>
    </source>
</evidence>
<feature type="transmembrane region" description="Helical" evidence="1">
    <location>
        <begin position="124"/>
        <end position="142"/>
    </location>
</feature>
<keyword evidence="3" id="KW-1185">Reference proteome</keyword>
<keyword evidence="1" id="KW-0472">Membrane</keyword>
<keyword evidence="1" id="KW-0812">Transmembrane</keyword>
<proteinExistence type="predicted"/>
<dbReference type="EMBL" id="MATO01000014">
    <property type="protein sequence ID" value="OCS92654.1"/>
    <property type="molecule type" value="Genomic_DNA"/>
</dbReference>
<feature type="transmembrane region" description="Helical" evidence="1">
    <location>
        <begin position="6"/>
        <end position="29"/>
    </location>
</feature>
<feature type="transmembrane region" description="Helical" evidence="1">
    <location>
        <begin position="88"/>
        <end position="112"/>
    </location>
</feature>
<evidence type="ECO:0000256" key="1">
    <source>
        <dbReference type="SAM" id="Phobius"/>
    </source>
</evidence>
<dbReference type="RefSeq" id="WP_066462235.1">
    <property type="nucleotide sequence ID" value="NZ_MATO01000014.1"/>
</dbReference>
<evidence type="ECO:0000313" key="3">
    <source>
        <dbReference type="Proteomes" id="UP000093482"/>
    </source>
</evidence>
<sequence>MLANTWDWIRLCGFLSYYFFTISAICGIIRKSAWLKSNKNLLFQLHTLAGWLGLFMLIGHMLILLIDSYMPFTLFDLFVPFLTDYETFGTSLGIIAFYCFAIVLYTSDVSIFNMKFPIWKKIHFIVFPAWVMSLVHAIIAGSDSQSPGVITFYALSVVSIVVLLCLRSKGKARVQAATK</sequence>
<dbReference type="OrthoDB" id="6656329at2"/>
<feature type="transmembrane region" description="Helical" evidence="1">
    <location>
        <begin position="148"/>
        <end position="166"/>
    </location>
</feature>
<dbReference type="Proteomes" id="UP000093482">
    <property type="component" value="Unassembled WGS sequence"/>
</dbReference>
<comment type="caution">
    <text evidence="2">The sequence shown here is derived from an EMBL/GenBank/DDBJ whole genome shotgun (WGS) entry which is preliminary data.</text>
</comment>
<dbReference type="AlphaFoldDB" id="A0A1C0YZN4"/>
<reference evidence="2 3" key="1">
    <citation type="submission" date="2016-07" db="EMBL/GenBank/DDBJ databases">
        <title>Caryophanon latum genome sequencing.</title>
        <authorList>
            <person name="Verma A."/>
            <person name="Pal Y."/>
            <person name="Krishnamurthi S."/>
        </authorList>
    </citation>
    <scope>NUCLEOTIDE SEQUENCE [LARGE SCALE GENOMIC DNA]</scope>
    <source>
        <strain evidence="2 3">DSM 14151</strain>
    </source>
</reference>
<name>A0A1C0YZN4_9BACL</name>
<feature type="transmembrane region" description="Helical" evidence="1">
    <location>
        <begin position="41"/>
        <end position="66"/>
    </location>
</feature>
<organism evidence="2 3">
    <name type="scientific">Caryophanon latum</name>
    <dbReference type="NCBI Taxonomy" id="33977"/>
    <lineage>
        <taxon>Bacteria</taxon>
        <taxon>Bacillati</taxon>
        <taxon>Bacillota</taxon>
        <taxon>Bacilli</taxon>
        <taxon>Bacillales</taxon>
        <taxon>Caryophanaceae</taxon>
        <taxon>Caryophanon</taxon>
    </lineage>
</organism>
<accession>A0A1C0YZN4</accession>
<protein>
    <submittedName>
        <fullName evidence="2">Uncharacterized protein</fullName>
    </submittedName>
</protein>
<keyword evidence="1" id="KW-1133">Transmembrane helix</keyword>
<gene>
    <name evidence="2" type="ORF">A6K76_06140</name>
</gene>